<sequence>MILIYTSKNIKNKAERVIQEHGTNDVYEICGNLNISILKSNLGSIKGFLQYYKKHHHYLIQVNQKYQNTKIIIAHELGHYFLHKNLNTFKMENCSLVLGEKLEHQANIFATELLLPDYVLTNEASQLQNWTLNQIASFFQLPVPIVEHKVRHMNLLSPNIAINQNRLTIINS</sequence>
<accession>A0ABX6M322</accession>
<name>A0ABX6M322_BACMO</name>
<evidence type="ECO:0000313" key="2">
    <source>
        <dbReference type="EMBL" id="QJC98444.1"/>
    </source>
</evidence>
<gene>
    <name evidence="2" type="primary">immA</name>
    <name evidence="2" type="ORF">HC660_40010</name>
</gene>
<proteinExistence type="predicted"/>
<organism evidence="2 3">
    <name type="scientific">Bacillus mojavensis</name>
    <dbReference type="NCBI Taxonomy" id="72360"/>
    <lineage>
        <taxon>Bacteria</taxon>
        <taxon>Bacillati</taxon>
        <taxon>Bacillota</taxon>
        <taxon>Bacilli</taxon>
        <taxon>Bacillales</taxon>
        <taxon>Bacillaceae</taxon>
        <taxon>Bacillus</taxon>
    </lineage>
</organism>
<evidence type="ECO:0000259" key="1">
    <source>
        <dbReference type="Pfam" id="PF06114"/>
    </source>
</evidence>
<dbReference type="Proteomes" id="UP000501048">
    <property type="component" value="Chromosome"/>
</dbReference>
<dbReference type="GeneID" id="76984769"/>
<keyword evidence="2" id="KW-0645">Protease</keyword>
<keyword evidence="2" id="KW-0378">Hydrolase</keyword>
<dbReference type="Gene3D" id="1.10.10.2910">
    <property type="match status" value="1"/>
</dbReference>
<protein>
    <submittedName>
        <fullName evidence="2">ICEBs1 mobile element: site-specific protease cleaving ImmR</fullName>
    </submittedName>
</protein>
<evidence type="ECO:0000313" key="3">
    <source>
        <dbReference type="Proteomes" id="UP000501048"/>
    </source>
</evidence>
<dbReference type="RefSeq" id="WP_168749304.1">
    <property type="nucleotide sequence ID" value="NZ_CP051464.1"/>
</dbReference>
<dbReference type="Pfam" id="PF06114">
    <property type="entry name" value="Peptidase_M78"/>
    <property type="match status" value="1"/>
</dbReference>
<dbReference type="InterPro" id="IPR010359">
    <property type="entry name" value="IrrE_HExxH"/>
</dbReference>
<dbReference type="EMBL" id="CP051464">
    <property type="protein sequence ID" value="QJC98444.1"/>
    <property type="molecule type" value="Genomic_DNA"/>
</dbReference>
<dbReference type="GO" id="GO:0008233">
    <property type="term" value="F:peptidase activity"/>
    <property type="evidence" value="ECO:0007669"/>
    <property type="project" value="UniProtKB-KW"/>
</dbReference>
<dbReference type="GO" id="GO:0006508">
    <property type="term" value="P:proteolysis"/>
    <property type="evidence" value="ECO:0007669"/>
    <property type="project" value="UniProtKB-KW"/>
</dbReference>
<keyword evidence="3" id="KW-1185">Reference proteome</keyword>
<feature type="domain" description="IrrE N-terminal-like" evidence="1">
    <location>
        <begin position="30"/>
        <end position="150"/>
    </location>
</feature>
<reference evidence="2 3" key="1">
    <citation type="submission" date="2020-04" db="EMBL/GenBank/DDBJ databases">
        <title>Plant growth promoting and environmental Bacillus: genomic and epigenetic comparison.</title>
        <authorList>
            <person name="Reva O.N."/>
            <person name="Lutz S."/>
            <person name="Ahrens C.H."/>
        </authorList>
    </citation>
    <scope>NUCLEOTIDE SEQUENCE [LARGE SCALE GENOMIC DNA]</scope>
    <source>
        <strain evidence="2 3">UCMB5075</strain>
    </source>
</reference>